<keyword evidence="2" id="KW-1185">Reference proteome</keyword>
<reference evidence="1 2" key="1">
    <citation type="journal article" date="2018" name="Nat. Ecol. Evol.">
        <title>Pezizomycetes genomes reveal the molecular basis of ectomycorrhizal truffle lifestyle.</title>
        <authorList>
            <person name="Murat C."/>
            <person name="Payen T."/>
            <person name="Noel B."/>
            <person name="Kuo A."/>
            <person name="Morin E."/>
            <person name="Chen J."/>
            <person name="Kohler A."/>
            <person name="Krizsan K."/>
            <person name="Balestrini R."/>
            <person name="Da Silva C."/>
            <person name="Montanini B."/>
            <person name="Hainaut M."/>
            <person name="Levati E."/>
            <person name="Barry K.W."/>
            <person name="Belfiori B."/>
            <person name="Cichocki N."/>
            <person name="Clum A."/>
            <person name="Dockter R.B."/>
            <person name="Fauchery L."/>
            <person name="Guy J."/>
            <person name="Iotti M."/>
            <person name="Le Tacon F."/>
            <person name="Lindquist E.A."/>
            <person name="Lipzen A."/>
            <person name="Malagnac F."/>
            <person name="Mello A."/>
            <person name="Molinier V."/>
            <person name="Miyauchi S."/>
            <person name="Poulain J."/>
            <person name="Riccioni C."/>
            <person name="Rubini A."/>
            <person name="Sitrit Y."/>
            <person name="Splivallo R."/>
            <person name="Traeger S."/>
            <person name="Wang M."/>
            <person name="Zifcakova L."/>
            <person name="Wipf D."/>
            <person name="Zambonelli A."/>
            <person name="Paolocci F."/>
            <person name="Nowrousian M."/>
            <person name="Ottonello S."/>
            <person name="Baldrian P."/>
            <person name="Spatafora J.W."/>
            <person name="Henrissat B."/>
            <person name="Nagy L.G."/>
            <person name="Aury J.M."/>
            <person name="Wincker P."/>
            <person name="Grigoriev I.V."/>
            <person name="Bonfante P."/>
            <person name="Martin F.M."/>
        </authorList>
    </citation>
    <scope>NUCLEOTIDE SEQUENCE [LARGE SCALE GENOMIC DNA]</scope>
    <source>
        <strain evidence="1 2">RN42</strain>
    </source>
</reference>
<dbReference type="CDD" id="cd09917">
    <property type="entry name" value="F-box_SF"/>
    <property type="match status" value="1"/>
</dbReference>
<dbReference type="OrthoDB" id="3678990at2759"/>
<evidence type="ECO:0000313" key="2">
    <source>
        <dbReference type="Proteomes" id="UP000275078"/>
    </source>
</evidence>
<dbReference type="Proteomes" id="UP000275078">
    <property type="component" value="Unassembled WGS sequence"/>
</dbReference>
<protein>
    <recommendedName>
        <fullName evidence="3">F-box domain-containing protein</fullName>
    </recommendedName>
</protein>
<accession>A0A3N4INM6</accession>
<dbReference type="AlphaFoldDB" id="A0A3N4INM6"/>
<gene>
    <name evidence="1" type="ORF">BJ508DRAFT_411734</name>
</gene>
<organism evidence="1 2">
    <name type="scientific">Ascobolus immersus RN42</name>
    <dbReference type="NCBI Taxonomy" id="1160509"/>
    <lineage>
        <taxon>Eukaryota</taxon>
        <taxon>Fungi</taxon>
        <taxon>Dikarya</taxon>
        <taxon>Ascomycota</taxon>
        <taxon>Pezizomycotina</taxon>
        <taxon>Pezizomycetes</taxon>
        <taxon>Pezizales</taxon>
        <taxon>Ascobolaceae</taxon>
        <taxon>Ascobolus</taxon>
    </lineage>
</organism>
<dbReference type="EMBL" id="ML119652">
    <property type="protein sequence ID" value="RPA85750.1"/>
    <property type="molecule type" value="Genomic_DNA"/>
</dbReference>
<dbReference type="STRING" id="1160509.A0A3N4INM6"/>
<evidence type="ECO:0000313" key="1">
    <source>
        <dbReference type="EMBL" id="RPA85750.1"/>
    </source>
</evidence>
<evidence type="ECO:0008006" key="3">
    <source>
        <dbReference type="Google" id="ProtNLM"/>
    </source>
</evidence>
<name>A0A3N4INM6_ASCIM</name>
<sequence length="377" mass="42757">MTTTTSAVILLTQYPVLCSIAHHLDHTDLYHLSQTCRTLHGFMNSSRQALQNRSLECQRQNIPPGTGIFIIWPGIREYRKRGKTACPKRLEGKSCSRRLVKECCSCGDATCYKCNRAKQVDLPRRLQQFKAAYFNPISRLRPLCEPCCRQTTSLAHEELCACDHEEASNWLCNRCYEARKNRDTQFHEIRGNAFGASPDPLTGNFAGFRSYDYLLDTGDRWSFVCPLAEVGGNCVGTCDPGLVEEWRAAALERLSKVTLEHVRKTQGDPRKVEWVIKWAGTGSMFGTRLKKVEVGEPDAYHGYVFAEPLRERPFSHMVLRGKNDMVMEDAITKGGVVRGYLTKIEGRAFCAWCNKLTLLGEEEAEAWEVYAAHHSYN</sequence>
<proteinExistence type="predicted"/>